<dbReference type="InterPro" id="IPR009617">
    <property type="entry name" value="Seipin"/>
</dbReference>
<dbReference type="PANTHER" id="PTHR21212">
    <property type="entry name" value="BERNARDINELLI-SEIP CONGENITAL LIPODYSTROPHY 2 HOMOLOG BSCL2 PROTEIN"/>
    <property type="match status" value="1"/>
</dbReference>
<organism evidence="10 11">
    <name type="scientific">Stichopus japonicus</name>
    <name type="common">Sea cucumber</name>
    <dbReference type="NCBI Taxonomy" id="307972"/>
    <lineage>
        <taxon>Eukaryota</taxon>
        <taxon>Metazoa</taxon>
        <taxon>Echinodermata</taxon>
        <taxon>Eleutherozoa</taxon>
        <taxon>Echinozoa</taxon>
        <taxon>Holothuroidea</taxon>
        <taxon>Aspidochirotacea</taxon>
        <taxon>Aspidochirotida</taxon>
        <taxon>Stichopodidae</taxon>
        <taxon>Apostichopus</taxon>
    </lineage>
</organism>
<dbReference type="Proteomes" id="UP000230750">
    <property type="component" value="Unassembled WGS sequence"/>
</dbReference>
<proteinExistence type="predicted"/>
<name>A0A2G8LIS1_STIJA</name>
<evidence type="ECO:0000256" key="5">
    <source>
        <dbReference type="ARBA" id="ARBA00022989"/>
    </source>
</evidence>
<keyword evidence="11" id="KW-1185">Reference proteome</keyword>
<feature type="transmembrane region" description="Helical" evidence="9">
    <location>
        <begin position="12"/>
        <end position="39"/>
    </location>
</feature>
<dbReference type="PANTHER" id="PTHR21212:SF0">
    <property type="entry name" value="SEIPIN"/>
    <property type="match status" value="1"/>
</dbReference>
<evidence type="ECO:0000256" key="2">
    <source>
        <dbReference type="ARBA" id="ARBA00022064"/>
    </source>
</evidence>
<comment type="caution">
    <text evidence="10">The sequence shown here is derived from an EMBL/GenBank/DDBJ whole genome shotgun (WGS) entry which is preliminary data.</text>
</comment>
<keyword evidence="3 9" id="KW-0812">Transmembrane</keyword>
<feature type="region of interest" description="Disordered" evidence="8">
    <location>
        <begin position="332"/>
        <end position="393"/>
    </location>
</feature>
<dbReference type="Pfam" id="PF06775">
    <property type="entry name" value="Seipin"/>
    <property type="match status" value="1"/>
</dbReference>
<gene>
    <name evidence="10" type="ORF">BSL78_02939</name>
</gene>
<dbReference type="GO" id="GO:0140042">
    <property type="term" value="P:lipid droplet formation"/>
    <property type="evidence" value="ECO:0007669"/>
    <property type="project" value="UniProtKB-ARBA"/>
</dbReference>
<dbReference type="EMBL" id="MRZV01000065">
    <property type="protein sequence ID" value="PIK60125.1"/>
    <property type="molecule type" value="Genomic_DNA"/>
</dbReference>
<sequence length="393" mass="45003">MADTSTTERVLASIFTAVAVISIQLWLSIFGYFTFYYVYMPVEKFEQPVFLEYSSCKQFTGVESCPFPGSNITLRTDYSQNRVLMRGQRYDVVLEMDLPQSLVNQKQGVFMVELSLYSKHGEVTSRASRPMMLKYRSSLLRIFETLLYSPLFLFGYRDETQHLIVPLMEDYVDHPNKPVYGAYVEVRARQIEIYSAKFLIRAQFSGLRYLMFYWPLSSSFLGICFNFIIWSVITFLSWDQMWSYLFKDTAKGTGDHWKAPEDGGGYLDPFQIPEREERRVSKGDERRDLLQDLKSSKAGQQRTWASGRIDISYSDDDSDDDILLCTDLSGSNRRRDPGKISEANIKSGSSDSFETIEDSRDDPVSLETSDQAKGAEGNPPGARFRQGAKSSVD</sequence>
<feature type="compositionally biased region" description="Polar residues" evidence="8">
    <location>
        <begin position="344"/>
        <end position="353"/>
    </location>
</feature>
<keyword evidence="5 9" id="KW-1133">Transmembrane helix</keyword>
<dbReference type="AlphaFoldDB" id="A0A2G8LIS1"/>
<dbReference type="GO" id="GO:0005789">
    <property type="term" value="C:endoplasmic reticulum membrane"/>
    <property type="evidence" value="ECO:0007669"/>
    <property type="project" value="UniProtKB-SubCell"/>
</dbReference>
<comment type="subcellular location">
    <subcellularLocation>
        <location evidence="1">Endoplasmic reticulum membrane</location>
        <topology evidence="1">Multi-pass membrane protein</topology>
    </subcellularLocation>
</comment>
<dbReference type="CDD" id="cd23995">
    <property type="entry name" value="Seipin_BSCL2_like"/>
    <property type="match status" value="1"/>
</dbReference>
<evidence type="ECO:0000256" key="7">
    <source>
        <dbReference type="ARBA" id="ARBA00023136"/>
    </source>
</evidence>
<evidence type="ECO:0000256" key="8">
    <source>
        <dbReference type="SAM" id="MobiDB-lite"/>
    </source>
</evidence>
<keyword evidence="7 9" id="KW-0472">Membrane</keyword>
<protein>
    <recommendedName>
        <fullName evidence="2">Seipin</fullName>
    </recommendedName>
</protein>
<keyword evidence="4" id="KW-0256">Endoplasmic reticulum</keyword>
<feature type="transmembrane region" description="Helical" evidence="9">
    <location>
        <begin position="212"/>
        <end position="238"/>
    </location>
</feature>
<evidence type="ECO:0000256" key="1">
    <source>
        <dbReference type="ARBA" id="ARBA00004477"/>
    </source>
</evidence>
<evidence type="ECO:0000313" key="11">
    <source>
        <dbReference type="Proteomes" id="UP000230750"/>
    </source>
</evidence>
<evidence type="ECO:0000256" key="3">
    <source>
        <dbReference type="ARBA" id="ARBA00022692"/>
    </source>
</evidence>
<dbReference type="GO" id="GO:0006629">
    <property type="term" value="P:lipid metabolic process"/>
    <property type="evidence" value="ECO:0007669"/>
    <property type="project" value="UniProtKB-KW"/>
</dbReference>
<dbReference type="STRING" id="307972.A0A2G8LIS1"/>
<keyword evidence="6" id="KW-0443">Lipid metabolism</keyword>
<accession>A0A2G8LIS1</accession>
<evidence type="ECO:0000256" key="9">
    <source>
        <dbReference type="SAM" id="Phobius"/>
    </source>
</evidence>
<reference evidence="10 11" key="1">
    <citation type="journal article" date="2017" name="PLoS Biol.">
        <title>The sea cucumber genome provides insights into morphological evolution and visceral regeneration.</title>
        <authorList>
            <person name="Zhang X."/>
            <person name="Sun L."/>
            <person name="Yuan J."/>
            <person name="Sun Y."/>
            <person name="Gao Y."/>
            <person name="Zhang L."/>
            <person name="Li S."/>
            <person name="Dai H."/>
            <person name="Hamel J.F."/>
            <person name="Liu C."/>
            <person name="Yu Y."/>
            <person name="Liu S."/>
            <person name="Lin W."/>
            <person name="Guo K."/>
            <person name="Jin S."/>
            <person name="Xu P."/>
            <person name="Storey K.B."/>
            <person name="Huan P."/>
            <person name="Zhang T."/>
            <person name="Zhou Y."/>
            <person name="Zhang J."/>
            <person name="Lin C."/>
            <person name="Li X."/>
            <person name="Xing L."/>
            <person name="Huo D."/>
            <person name="Sun M."/>
            <person name="Wang L."/>
            <person name="Mercier A."/>
            <person name="Li F."/>
            <person name="Yang H."/>
            <person name="Xiang J."/>
        </authorList>
    </citation>
    <scope>NUCLEOTIDE SEQUENCE [LARGE SCALE GENOMIC DNA]</scope>
    <source>
        <strain evidence="10">Shaxun</strain>
        <tissue evidence="10">Muscle</tissue>
    </source>
</reference>
<evidence type="ECO:0000256" key="4">
    <source>
        <dbReference type="ARBA" id="ARBA00022824"/>
    </source>
</evidence>
<dbReference type="OrthoDB" id="3990054at2759"/>
<evidence type="ECO:0000313" key="10">
    <source>
        <dbReference type="EMBL" id="PIK60125.1"/>
    </source>
</evidence>
<evidence type="ECO:0000256" key="6">
    <source>
        <dbReference type="ARBA" id="ARBA00023098"/>
    </source>
</evidence>